<dbReference type="STRING" id="365044.Pnap_2322"/>
<organism evidence="1 2">
    <name type="scientific">Polaromonas naphthalenivorans (strain CJ2)</name>
    <dbReference type="NCBI Taxonomy" id="365044"/>
    <lineage>
        <taxon>Bacteria</taxon>
        <taxon>Pseudomonadati</taxon>
        <taxon>Pseudomonadota</taxon>
        <taxon>Betaproteobacteria</taxon>
        <taxon>Burkholderiales</taxon>
        <taxon>Comamonadaceae</taxon>
        <taxon>Polaromonas</taxon>
    </lineage>
</organism>
<accession>A1VPQ2</accession>
<dbReference type="PIRSF" id="PIRSF005788">
    <property type="entry name" value="NifK"/>
    <property type="match status" value="1"/>
</dbReference>
<dbReference type="KEGG" id="pna:Pnap_2322"/>
<dbReference type="Proteomes" id="UP000000644">
    <property type="component" value="Chromosome"/>
</dbReference>
<name>A1VPQ2_POLNA</name>
<protein>
    <recommendedName>
        <fullName evidence="3">Nitrogen fixation protein</fullName>
    </recommendedName>
</protein>
<keyword evidence="2" id="KW-1185">Reference proteome</keyword>
<dbReference type="NCBIfam" id="TIGR02935">
    <property type="entry name" value="NifX-associated nitrogen fixation protein"/>
    <property type="match status" value="1"/>
</dbReference>
<gene>
    <name evidence="1" type="ordered locus">Pnap_2322</name>
</gene>
<evidence type="ECO:0000313" key="1">
    <source>
        <dbReference type="EMBL" id="ABM37630.1"/>
    </source>
</evidence>
<dbReference type="InterPro" id="IPR004952">
    <property type="entry name" value="NifX-assoc_nitrogen_fix"/>
</dbReference>
<dbReference type="eggNOG" id="ENOG502ZBN7">
    <property type="taxonomic scope" value="Bacteria"/>
</dbReference>
<dbReference type="Gene3D" id="1.10.3100.20">
    <property type="entry name" value="Protein of unknown function DUF269"/>
    <property type="match status" value="1"/>
</dbReference>
<proteinExistence type="predicted"/>
<sequence>MTEQASIETPVTPVTPASPASDEALMGTAFVQQLVKQLRAQDIHGTWEGKTDLELLKPYIHTAEERRALPILGDPDPETLWHLEIFYNAIAVAVERETGQMVSPMMKMSHEGFGRMVLIAGRLVVVNKQLRDVHRFGFPSLAKLADAGGKFFDEAVAMIRAYPAVAQYGA</sequence>
<dbReference type="EMBL" id="CP000529">
    <property type="protein sequence ID" value="ABM37630.1"/>
    <property type="molecule type" value="Genomic_DNA"/>
</dbReference>
<dbReference type="HOGENOM" id="CLU_141510_0_0_4"/>
<evidence type="ECO:0008006" key="3">
    <source>
        <dbReference type="Google" id="ProtNLM"/>
    </source>
</evidence>
<dbReference type="Pfam" id="PF03270">
    <property type="entry name" value="DUF269"/>
    <property type="match status" value="1"/>
</dbReference>
<reference evidence="2" key="1">
    <citation type="journal article" date="2009" name="Environ. Microbiol.">
        <title>The genome of Polaromonas naphthalenivorans strain CJ2, isolated from coal tar-contaminated sediment, reveals physiological and metabolic versatility and evolution through extensive horizontal gene transfer.</title>
        <authorList>
            <person name="Yagi J.M."/>
            <person name="Sims D."/>
            <person name="Brettin T."/>
            <person name="Bruce D."/>
            <person name="Madsen E.L."/>
        </authorList>
    </citation>
    <scope>NUCLEOTIDE SEQUENCE [LARGE SCALE GENOMIC DNA]</scope>
    <source>
        <strain evidence="2">CJ2</strain>
    </source>
</reference>
<dbReference type="AlphaFoldDB" id="A1VPQ2"/>
<evidence type="ECO:0000313" key="2">
    <source>
        <dbReference type="Proteomes" id="UP000000644"/>
    </source>
</evidence>
<dbReference type="OrthoDB" id="9808545at2"/>
<dbReference type="RefSeq" id="WP_011801708.1">
    <property type="nucleotide sequence ID" value="NC_008781.1"/>
</dbReference>